<sequence>MSYTVTPTFIDIFKIGDNIIYNIGILDKLYEQYNTDPSSRQYIRKIIVVTNASIAEALLFDFIRNRVQHANFTEQILLHIPAIFSVKLSKFQHYIAQARKHNLFNSTDAFYDALELLAKKRNRIHIQNDKFEEPRDEMSVFDENAKILSEKVIEQVCNVLMSKYPRRAEYHGYVGDFVFPWDAHLVAP</sequence>
<dbReference type="AlphaFoldDB" id="A0A1F6DKA0"/>
<evidence type="ECO:0000313" key="2">
    <source>
        <dbReference type="Proteomes" id="UP000176511"/>
    </source>
</evidence>
<evidence type="ECO:0008006" key="3">
    <source>
        <dbReference type="Google" id="ProtNLM"/>
    </source>
</evidence>
<dbReference type="STRING" id="1798491.A3C87_00400"/>
<reference evidence="1 2" key="1">
    <citation type="journal article" date="2016" name="Nat. Commun.">
        <title>Thousands of microbial genomes shed light on interconnected biogeochemical processes in an aquifer system.</title>
        <authorList>
            <person name="Anantharaman K."/>
            <person name="Brown C.T."/>
            <person name="Hug L.A."/>
            <person name="Sharon I."/>
            <person name="Castelle C.J."/>
            <person name="Probst A.J."/>
            <person name="Thomas B.C."/>
            <person name="Singh A."/>
            <person name="Wilkins M.J."/>
            <person name="Karaoz U."/>
            <person name="Brodie E.L."/>
            <person name="Williams K.H."/>
            <person name="Hubbard S.S."/>
            <person name="Banfield J.F."/>
        </authorList>
    </citation>
    <scope>NUCLEOTIDE SEQUENCE [LARGE SCALE GENOMIC DNA]</scope>
</reference>
<gene>
    <name evidence="1" type="ORF">A3C87_00400</name>
</gene>
<evidence type="ECO:0000313" key="1">
    <source>
        <dbReference type="EMBL" id="OGG61844.1"/>
    </source>
</evidence>
<proteinExistence type="predicted"/>
<dbReference type="Proteomes" id="UP000176511">
    <property type="component" value="Unassembled WGS sequence"/>
</dbReference>
<accession>A0A1F6DKA0</accession>
<protein>
    <recommendedName>
        <fullName evidence="3">HEPN AbiU2-like domain-containing protein</fullName>
    </recommendedName>
</protein>
<name>A0A1F6DKA0_9BACT</name>
<comment type="caution">
    <text evidence="1">The sequence shown here is derived from an EMBL/GenBank/DDBJ whole genome shotgun (WGS) entry which is preliminary data.</text>
</comment>
<dbReference type="EMBL" id="MFLE01000014">
    <property type="protein sequence ID" value="OGG61844.1"/>
    <property type="molecule type" value="Genomic_DNA"/>
</dbReference>
<organism evidence="1 2">
    <name type="scientific">Candidatus Kaiserbacteria bacterium RIFCSPHIGHO2_02_FULL_49_34</name>
    <dbReference type="NCBI Taxonomy" id="1798491"/>
    <lineage>
        <taxon>Bacteria</taxon>
        <taxon>Candidatus Kaiseribacteriota</taxon>
    </lineage>
</organism>